<dbReference type="PANTHER" id="PTHR24064">
    <property type="entry name" value="SOLUTE CARRIER FAMILY 22 MEMBER"/>
    <property type="match status" value="1"/>
</dbReference>
<feature type="transmembrane region" description="Helical" evidence="5">
    <location>
        <begin position="182"/>
        <end position="200"/>
    </location>
</feature>
<dbReference type="GO" id="GO:0022857">
    <property type="term" value="F:transmembrane transporter activity"/>
    <property type="evidence" value="ECO:0007669"/>
    <property type="project" value="InterPro"/>
</dbReference>
<protein>
    <submittedName>
        <fullName evidence="7">SLC22A4_5</fullName>
    </submittedName>
</protein>
<dbReference type="AlphaFoldDB" id="A0A6J8BIZ7"/>
<keyword evidence="4 5" id="KW-0472">Membrane</keyword>
<evidence type="ECO:0000256" key="4">
    <source>
        <dbReference type="ARBA" id="ARBA00023136"/>
    </source>
</evidence>
<dbReference type="InterPro" id="IPR036259">
    <property type="entry name" value="MFS_trans_sf"/>
</dbReference>
<dbReference type="InterPro" id="IPR005828">
    <property type="entry name" value="MFS_sugar_transport-like"/>
</dbReference>
<dbReference type="GO" id="GO:0016020">
    <property type="term" value="C:membrane"/>
    <property type="evidence" value="ECO:0007669"/>
    <property type="project" value="UniProtKB-SubCell"/>
</dbReference>
<feature type="transmembrane region" description="Helical" evidence="5">
    <location>
        <begin position="212"/>
        <end position="233"/>
    </location>
</feature>
<keyword evidence="2 5" id="KW-0812">Transmembrane</keyword>
<evidence type="ECO:0000256" key="5">
    <source>
        <dbReference type="SAM" id="Phobius"/>
    </source>
</evidence>
<accession>A0A6J8BIZ7</accession>
<evidence type="ECO:0000313" key="7">
    <source>
        <dbReference type="EMBL" id="CAC5383361.1"/>
    </source>
</evidence>
<evidence type="ECO:0000256" key="3">
    <source>
        <dbReference type="ARBA" id="ARBA00022989"/>
    </source>
</evidence>
<keyword evidence="3 5" id="KW-1133">Transmembrane helix</keyword>
<feature type="transmembrane region" description="Helical" evidence="5">
    <location>
        <begin position="43"/>
        <end position="64"/>
    </location>
</feature>
<dbReference type="Proteomes" id="UP000507470">
    <property type="component" value="Unassembled WGS sequence"/>
</dbReference>
<dbReference type="Gene3D" id="1.20.1250.20">
    <property type="entry name" value="MFS general substrate transporter like domains"/>
    <property type="match status" value="1"/>
</dbReference>
<dbReference type="SUPFAM" id="SSF103473">
    <property type="entry name" value="MFS general substrate transporter"/>
    <property type="match status" value="1"/>
</dbReference>
<evidence type="ECO:0000256" key="2">
    <source>
        <dbReference type="ARBA" id="ARBA00022692"/>
    </source>
</evidence>
<feature type="transmembrane region" description="Helical" evidence="5">
    <location>
        <begin position="156"/>
        <end position="176"/>
    </location>
</feature>
<feature type="domain" description="Major facilitator superfamily (MFS) profile" evidence="6">
    <location>
        <begin position="54"/>
        <end position="323"/>
    </location>
</feature>
<feature type="transmembrane region" description="Helical" evidence="5">
    <location>
        <begin position="123"/>
        <end position="144"/>
    </location>
</feature>
<comment type="subcellular location">
    <subcellularLocation>
        <location evidence="1">Membrane</location>
        <topology evidence="1">Multi-pass membrane protein</topology>
    </subcellularLocation>
</comment>
<organism evidence="7 8">
    <name type="scientific">Mytilus coruscus</name>
    <name type="common">Sea mussel</name>
    <dbReference type="NCBI Taxonomy" id="42192"/>
    <lineage>
        <taxon>Eukaryota</taxon>
        <taxon>Metazoa</taxon>
        <taxon>Spiralia</taxon>
        <taxon>Lophotrochozoa</taxon>
        <taxon>Mollusca</taxon>
        <taxon>Bivalvia</taxon>
        <taxon>Autobranchia</taxon>
        <taxon>Pteriomorphia</taxon>
        <taxon>Mytilida</taxon>
        <taxon>Mytiloidea</taxon>
        <taxon>Mytilidae</taxon>
        <taxon>Mytilinae</taxon>
        <taxon>Mytilus</taxon>
    </lineage>
</organism>
<gene>
    <name evidence="7" type="ORF">MCOR_19118</name>
</gene>
<dbReference type="OrthoDB" id="3936150at2759"/>
<dbReference type="PROSITE" id="PS50850">
    <property type="entry name" value="MFS"/>
    <property type="match status" value="1"/>
</dbReference>
<dbReference type="Pfam" id="PF00083">
    <property type="entry name" value="Sugar_tr"/>
    <property type="match status" value="1"/>
</dbReference>
<reference evidence="7 8" key="1">
    <citation type="submission" date="2020-06" db="EMBL/GenBank/DDBJ databases">
        <authorList>
            <person name="Li R."/>
            <person name="Bekaert M."/>
        </authorList>
    </citation>
    <scope>NUCLEOTIDE SEQUENCE [LARGE SCALE GENOMIC DNA]</scope>
    <source>
        <strain evidence="8">wild</strain>
    </source>
</reference>
<keyword evidence="8" id="KW-1185">Reference proteome</keyword>
<dbReference type="EMBL" id="CACVKT020003359">
    <property type="protein sequence ID" value="CAC5383361.1"/>
    <property type="molecule type" value="Genomic_DNA"/>
</dbReference>
<sequence length="323" mass="36795">MKVTNRKEHRLNFTKKMSEYEKVLKQLGSYGPLHYFGKYQFRVFIIVSLFETPAAWAMLLPILINAKPTWTCYDDSVNATSNMTHNYTMNACTADNKMCSTIKFSEDFTSIISEWHLICDNEGIPSTITTIQMVGVFLGACITGQLADKFGRKKPLYLEYLLLLILFFCSAFAQSWQTFTVLRFFIGGLVGGVLVTNFVLPLEYVIPSWRVFCGCVGFWAVGLMLLAPLGYFIRDWRTLTMVTSLLGLPMLLSWRLVPESPRWLLSKGRYEEAKQIILTMAAYNKVDNPDLTQLQLSMSIAKEMKKILILVNDVIIAISRFAS</sequence>
<name>A0A6J8BIZ7_MYTCO</name>
<evidence type="ECO:0000313" key="8">
    <source>
        <dbReference type="Proteomes" id="UP000507470"/>
    </source>
</evidence>
<evidence type="ECO:0000256" key="1">
    <source>
        <dbReference type="ARBA" id="ARBA00004141"/>
    </source>
</evidence>
<evidence type="ECO:0000259" key="6">
    <source>
        <dbReference type="PROSITE" id="PS50850"/>
    </source>
</evidence>
<dbReference type="InterPro" id="IPR020846">
    <property type="entry name" value="MFS_dom"/>
</dbReference>
<proteinExistence type="predicted"/>